<sequence>MKIDLFDEQALSDYHKRTLNILKVTERLTLQYGYSKVTMEDIARESSLGKGTLYLHWKSKDNLYYALLSLVSAEVIYEIIKELEENKDTVIFDNLLCKLYIACCEKKIINGLFTRDSKLLGKLLDKKIGSVSQRIKTESLRKSLDMYRIHGMIRTDVPVEVQLHSVNMLLIGMFNYNNYISNLIPLHEQVIMFKTIIKNSFIPDKASEVKQELFEYVYSEFQELLDFYRKQVFSTTLKL</sequence>
<dbReference type="EMBL" id="FMUS01000006">
    <property type="protein sequence ID" value="SCY30468.1"/>
    <property type="molecule type" value="Genomic_DNA"/>
</dbReference>
<evidence type="ECO:0000313" key="4">
    <source>
        <dbReference type="EMBL" id="SCY30468.1"/>
    </source>
</evidence>
<dbReference type="PROSITE" id="PS01081">
    <property type="entry name" value="HTH_TETR_1"/>
    <property type="match status" value="1"/>
</dbReference>
<dbReference type="InterPro" id="IPR009057">
    <property type="entry name" value="Homeodomain-like_sf"/>
</dbReference>
<name>A0A1G5EVL1_9FIRM</name>
<dbReference type="PANTHER" id="PTHR43479">
    <property type="entry name" value="ACREF/ENVCD OPERON REPRESSOR-RELATED"/>
    <property type="match status" value="1"/>
</dbReference>
<evidence type="ECO:0000259" key="3">
    <source>
        <dbReference type="PROSITE" id="PS50977"/>
    </source>
</evidence>
<dbReference type="AlphaFoldDB" id="A0A1G5EVL1"/>
<dbReference type="InterPro" id="IPR050624">
    <property type="entry name" value="HTH-type_Tx_Regulator"/>
</dbReference>
<protein>
    <submittedName>
        <fullName evidence="4">Transcriptional regulator, TetR family</fullName>
    </submittedName>
</protein>
<reference evidence="4 5" key="1">
    <citation type="submission" date="2016-10" db="EMBL/GenBank/DDBJ databases">
        <authorList>
            <person name="de Groot N.N."/>
        </authorList>
    </citation>
    <scope>NUCLEOTIDE SEQUENCE [LARGE SCALE GENOMIC DNA]</scope>
    <source>
        <strain evidence="4 5">DSM 18978</strain>
    </source>
</reference>
<dbReference type="SUPFAM" id="SSF46689">
    <property type="entry name" value="Homeodomain-like"/>
    <property type="match status" value="1"/>
</dbReference>
<dbReference type="InterPro" id="IPR023772">
    <property type="entry name" value="DNA-bd_HTH_TetR-type_CS"/>
</dbReference>
<dbReference type="PROSITE" id="PS50977">
    <property type="entry name" value="HTH_TETR_2"/>
    <property type="match status" value="1"/>
</dbReference>
<accession>A0A1G5EVL1</accession>
<dbReference type="PANTHER" id="PTHR43479:SF11">
    <property type="entry name" value="ACREF_ENVCD OPERON REPRESSOR-RELATED"/>
    <property type="match status" value="1"/>
</dbReference>
<dbReference type="Gene3D" id="1.10.357.10">
    <property type="entry name" value="Tetracycline Repressor, domain 2"/>
    <property type="match status" value="1"/>
</dbReference>
<proteinExistence type="predicted"/>
<dbReference type="RefSeq" id="WP_091541186.1">
    <property type="nucleotide sequence ID" value="NZ_FMUS01000006.1"/>
</dbReference>
<dbReference type="Proteomes" id="UP000198636">
    <property type="component" value="Unassembled WGS sequence"/>
</dbReference>
<keyword evidence="5" id="KW-1185">Reference proteome</keyword>
<evidence type="ECO:0000256" key="1">
    <source>
        <dbReference type="ARBA" id="ARBA00023125"/>
    </source>
</evidence>
<dbReference type="InterPro" id="IPR001647">
    <property type="entry name" value="HTH_TetR"/>
</dbReference>
<feature type="domain" description="HTH tetR-type" evidence="3">
    <location>
        <begin position="15"/>
        <end position="75"/>
    </location>
</feature>
<keyword evidence="1 2" id="KW-0238">DNA-binding</keyword>
<gene>
    <name evidence="4" type="ORF">SAMN03080606_01227</name>
</gene>
<organism evidence="4 5">
    <name type="scientific">Alkaliphilus peptidifermentans DSM 18978</name>
    <dbReference type="NCBI Taxonomy" id="1120976"/>
    <lineage>
        <taxon>Bacteria</taxon>
        <taxon>Bacillati</taxon>
        <taxon>Bacillota</taxon>
        <taxon>Clostridia</taxon>
        <taxon>Peptostreptococcales</taxon>
        <taxon>Natronincolaceae</taxon>
        <taxon>Alkaliphilus</taxon>
    </lineage>
</organism>
<evidence type="ECO:0000313" key="5">
    <source>
        <dbReference type="Proteomes" id="UP000198636"/>
    </source>
</evidence>
<dbReference type="OrthoDB" id="9814200at2"/>
<dbReference type="PRINTS" id="PR00455">
    <property type="entry name" value="HTHTETR"/>
</dbReference>
<dbReference type="GO" id="GO:0003677">
    <property type="term" value="F:DNA binding"/>
    <property type="evidence" value="ECO:0007669"/>
    <property type="project" value="UniProtKB-UniRule"/>
</dbReference>
<feature type="DNA-binding region" description="H-T-H motif" evidence="2">
    <location>
        <begin position="38"/>
        <end position="57"/>
    </location>
</feature>
<dbReference type="STRING" id="1120976.SAMN03080606_01227"/>
<dbReference type="Pfam" id="PF00440">
    <property type="entry name" value="TetR_N"/>
    <property type="match status" value="1"/>
</dbReference>
<evidence type="ECO:0000256" key="2">
    <source>
        <dbReference type="PROSITE-ProRule" id="PRU00335"/>
    </source>
</evidence>